<evidence type="ECO:0000313" key="2">
    <source>
        <dbReference type="Proteomes" id="UP000008037"/>
    </source>
</evidence>
<dbReference type="EMBL" id="CP002408">
    <property type="protein sequence ID" value="AFU57355.1"/>
    <property type="molecule type" value="Genomic_DNA"/>
</dbReference>
<proteinExistence type="predicted"/>
<dbReference type="InParanoid" id="K0ICL1"/>
<dbReference type="KEGG" id="nga:Ngar_c04080"/>
<dbReference type="AlphaFoldDB" id="K0ICL1"/>
<name>K0ICL1_NITGG</name>
<dbReference type="HOGENOM" id="CLU_786669_0_0_2"/>
<evidence type="ECO:0000313" key="1">
    <source>
        <dbReference type="EMBL" id="AFU57355.1"/>
    </source>
</evidence>
<dbReference type="BioCyc" id="CNIT1237085:G1324-407-MONOMER"/>
<accession>K0ICL1</accession>
<dbReference type="Proteomes" id="UP000008037">
    <property type="component" value="Chromosome"/>
</dbReference>
<organism evidence="1 2">
    <name type="scientific">Nitrososphaera gargensis (strain Ga9.2)</name>
    <dbReference type="NCBI Taxonomy" id="1237085"/>
    <lineage>
        <taxon>Archaea</taxon>
        <taxon>Nitrososphaerota</taxon>
        <taxon>Nitrososphaeria</taxon>
        <taxon>Nitrososphaerales</taxon>
        <taxon>Nitrososphaeraceae</taxon>
        <taxon>Nitrososphaera</taxon>
    </lineage>
</organism>
<dbReference type="STRING" id="1237085.Ngar_c04080"/>
<protein>
    <submittedName>
        <fullName evidence="1">Uncharacterized protein</fullName>
    </submittedName>
</protein>
<keyword evidence="2" id="KW-1185">Reference proteome</keyword>
<gene>
    <name evidence="1" type="ordered locus">Ngar_c04080</name>
</gene>
<sequence length="342" mass="37749">MQLSFLNRKMCWLYFVVTSFLLAGTFSLNAYGAGGHDLPPSSIGDRQVFLSFSAPSIADPSDRIAMSYSFMDKATGKNVQHVTYFLTISNPQGKQTFSEVLHGHDGTVNVQFRPGEGQYKVNANYDNLAASYVADQAGVITVSGPVFNEQGSYKVNIEVNGIDYDNTFLPEPIKYEYPLVVAAAQKFAVPYVEMAFNVNVSSPLQVENVEFKPENKQLMIQYSGVEWQHFDDFQVYVEIPREMMSGPFTAIFNGMELMVREEQKDGRTTTLILNGTHLDLMQMNQSGDSMGGMDMGESQQQNAIVITATSVVPEFPLTLPLAAVAIASAIVLASKFKGRPSF</sequence>
<reference evidence="1 2" key="1">
    <citation type="journal article" date="2012" name="Environ. Microbiol.">
        <title>The genome of the ammonia-oxidizing Candidatus Nitrososphaera gargensis: insights into metabolic versatility and environmental adaptations.</title>
        <authorList>
            <person name="Spang A."/>
            <person name="Poehlein A."/>
            <person name="Offre P."/>
            <person name="Zumbragel S."/>
            <person name="Haider S."/>
            <person name="Rychlik N."/>
            <person name="Nowka B."/>
            <person name="Schmeisser C."/>
            <person name="Lebedeva E.V."/>
            <person name="Rattei T."/>
            <person name="Bohm C."/>
            <person name="Schmid M."/>
            <person name="Galushko A."/>
            <person name="Hatzenpichler R."/>
            <person name="Weinmaier T."/>
            <person name="Daniel R."/>
            <person name="Schleper C."/>
            <person name="Spieck E."/>
            <person name="Streit W."/>
            <person name="Wagner M."/>
        </authorList>
    </citation>
    <scope>NUCLEOTIDE SEQUENCE [LARGE SCALE GENOMIC DNA]</scope>
    <source>
        <strain evidence="2">Ga9.2</strain>
    </source>
</reference>